<sequence>MDRPPARPEEEPPPGHRFLRFVEVMGTLRRECPWDRGQTHESLAKYLVQEAYETLETIESGDVALLREELGDVLLQVVFHAAIAAERPEDDPAHFTVDDVADAIIDKMTRRHPHVFGGVEVSGADEVRSNWEAIKAAERAERSRAAGGEGHSSVLEGVPFGQPAAMLAHELQKRAVRNGFPPDLIGNDGGPGGGLFAAVSDERGRGRDAEGDLRAASRRFDARVRAAEAAARADGREPRELSEGEWRAYWDAAGPSDPSPEPAPEAGRPGMD</sequence>
<dbReference type="GO" id="GO:0046081">
    <property type="term" value="P:dUTP catabolic process"/>
    <property type="evidence" value="ECO:0007669"/>
    <property type="project" value="TreeGrafter"/>
</dbReference>
<evidence type="ECO:0000256" key="1">
    <source>
        <dbReference type="SAM" id="MobiDB-lite"/>
    </source>
</evidence>
<evidence type="ECO:0000259" key="2">
    <source>
        <dbReference type="Pfam" id="PF03819"/>
    </source>
</evidence>
<dbReference type="PANTHER" id="PTHR30522">
    <property type="entry name" value="NUCLEOSIDE TRIPHOSPHATE PYROPHOSPHOHYDROLASE"/>
    <property type="match status" value="1"/>
</dbReference>
<proteinExistence type="predicted"/>
<name>A0A841IVG1_9ACTN</name>
<evidence type="ECO:0000313" key="3">
    <source>
        <dbReference type="EMBL" id="MBB6120191.1"/>
    </source>
</evidence>
<comment type="caution">
    <text evidence="3">The sequence shown here is derived from an EMBL/GenBank/DDBJ whole genome shotgun (WGS) entry which is preliminary data.</text>
</comment>
<dbReference type="GO" id="GO:0046052">
    <property type="term" value="P:UTP catabolic process"/>
    <property type="evidence" value="ECO:0007669"/>
    <property type="project" value="TreeGrafter"/>
</dbReference>
<dbReference type="NCBIfam" id="TIGR00444">
    <property type="entry name" value="mazG"/>
    <property type="match status" value="1"/>
</dbReference>
<evidence type="ECO:0000313" key="4">
    <source>
        <dbReference type="Proteomes" id="UP000536604"/>
    </source>
</evidence>
<dbReference type="RefSeq" id="WP_184291049.1">
    <property type="nucleotide sequence ID" value="NZ_JACHJO010000006.1"/>
</dbReference>
<dbReference type="InterPro" id="IPR004518">
    <property type="entry name" value="MazG-like_dom"/>
</dbReference>
<dbReference type="AlphaFoldDB" id="A0A841IVG1"/>
<feature type="region of interest" description="Disordered" evidence="1">
    <location>
        <begin position="185"/>
        <end position="212"/>
    </location>
</feature>
<keyword evidence="4" id="KW-1185">Reference proteome</keyword>
<dbReference type="FunFam" id="1.10.287.1080:FF:000001">
    <property type="entry name" value="Nucleoside triphosphate pyrophosphohydrolase"/>
    <property type="match status" value="1"/>
</dbReference>
<dbReference type="GO" id="GO:0006203">
    <property type="term" value="P:dGTP catabolic process"/>
    <property type="evidence" value="ECO:0007669"/>
    <property type="project" value="TreeGrafter"/>
</dbReference>
<dbReference type="Gene3D" id="1.10.287.1080">
    <property type="entry name" value="MazG-like"/>
    <property type="match status" value="1"/>
</dbReference>
<dbReference type="EMBL" id="JACHJO010000006">
    <property type="protein sequence ID" value="MBB6120191.1"/>
    <property type="molecule type" value="Genomic_DNA"/>
</dbReference>
<feature type="region of interest" description="Disordered" evidence="1">
    <location>
        <begin position="229"/>
        <end position="272"/>
    </location>
</feature>
<dbReference type="GO" id="GO:0006950">
    <property type="term" value="P:response to stress"/>
    <property type="evidence" value="ECO:0007669"/>
    <property type="project" value="UniProtKB-ARBA"/>
</dbReference>
<feature type="domain" description="NTP pyrophosphohydrolase MazG-like" evidence="2">
    <location>
        <begin position="38"/>
        <end position="116"/>
    </location>
</feature>
<dbReference type="InterPro" id="IPR048015">
    <property type="entry name" value="NTP-PPase_MazG-like_N"/>
</dbReference>
<dbReference type="Pfam" id="PF03819">
    <property type="entry name" value="MazG"/>
    <property type="match status" value="1"/>
</dbReference>
<dbReference type="GO" id="GO:0046076">
    <property type="term" value="P:dTTP catabolic process"/>
    <property type="evidence" value="ECO:0007669"/>
    <property type="project" value="TreeGrafter"/>
</dbReference>
<dbReference type="PANTHER" id="PTHR30522:SF0">
    <property type="entry name" value="NUCLEOSIDE TRIPHOSPHATE PYROPHOSPHOHYDROLASE"/>
    <property type="match status" value="1"/>
</dbReference>
<dbReference type="CDD" id="cd11528">
    <property type="entry name" value="NTP-PPase_MazG_Nterm"/>
    <property type="match status" value="1"/>
</dbReference>
<keyword evidence="3" id="KW-0378">Hydrolase</keyword>
<dbReference type="EC" id="3.6.1.66" evidence="3"/>
<dbReference type="InterPro" id="IPR011551">
    <property type="entry name" value="NTP_PyrPHydrolase_MazG"/>
</dbReference>
<feature type="compositionally biased region" description="Basic and acidic residues" evidence="1">
    <location>
        <begin position="200"/>
        <end position="212"/>
    </location>
</feature>
<dbReference type="GO" id="GO:0046047">
    <property type="term" value="P:TTP catabolic process"/>
    <property type="evidence" value="ECO:0007669"/>
    <property type="project" value="TreeGrafter"/>
</dbReference>
<feature type="compositionally biased region" description="Basic and acidic residues" evidence="1">
    <location>
        <begin position="229"/>
        <end position="248"/>
    </location>
</feature>
<dbReference type="SUPFAM" id="SSF101386">
    <property type="entry name" value="all-alpha NTP pyrophosphatases"/>
    <property type="match status" value="1"/>
</dbReference>
<gene>
    <name evidence="3" type="ORF">FHS13_002143</name>
</gene>
<organism evidence="3 4">
    <name type="scientific">Nocardiopsis algeriensis</name>
    <dbReference type="NCBI Taxonomy" id="1478215"/>
    <lineage>
        <taxon>Bacteria</taxon>
        <taxon>Bacillati</taxon>
        <taxon>Actinomycetota</taxon>
        <taxon>Actinomycetes</taxon>
        <taxon>Streptosporangiales</taxon>
        <taxon>Nocardiopsidaceae</taxon>
        <taxon>Nocardiopsis</taxon>
    </lineage>
</organism>
<protein>
    <submittedName>
        <fullName evidence="3">XTP/dITP diphosphohydrolase</fullName>
        <ecNumber evidence="3">3.6.1.66</ecNumber>
    </submittedName>
</protein>
<accession>A0A841IVG1</accession>
<dbReference type="GO" id="GO:0046061">
    <property type="term" value="P:dATP catabolic process"/>
    <property type="evidence" value="ECO:0007669"/>
    <property type="project" value="TreeGrafter"/>
</dbReference>
<dbReference type="Proteomes" id="UP000536604">
    <property type="component" value="Unassembled WGS sequence"/>
</dbReference>
<reference evidence="3 4" key="1">
    <citation type="submission" date="2020-08" db="EMBL/GenBank/DDBJ databases">
        <title>Genomic Encyclopedia of Type Strains, Phase III (KMG-III): the genomes of soil and plant-associated and newly described type strains.</title>
        <authorList>
            <person name="Whitman W."/>
        </authorList>
    </citation>
    <scope>NUCLEOTIDE SEQUENCE [LARGE SCALE GENOMIC DNA]</scope>
    <source>
        <strain evidence="3 4">CECT 8712</strain>
    </source>
</reference>
<dbReference type="GO" id="GO:0036220">
    <property type="term" value="F:ITP diphosphatase activity"/>
    <property type="evidence" value="ECO:0007669"/>
    <property type="project" value="UniProtKB-EC"/>
</dbReference>